<sequence>MSESTPSPMKQKIKSLLGIGNTDGGDDPKEPPSTPKNPKRKRVSSGDQRIAKRLALAQERYPNPGTLDLPESPRNPRMFASNALAFVNPDKIHILGGTPPRETVNHYQATGTQFEDWMANTNPTGPACPVVQSTLTLDDLIKGNPPRKPEFDVWEVDFVAPPAEIRGTLKSAGLPHDTRAKNYRYSKMNSSETGRKVSSYEHYIVQGAIIVKAVYRKKRGPQWNDIALALYKHEAAIDTLRYVYYTTVENKETQPLVGKVLYNNLPGPGSGPEATFRIWRMHTPEFQQILGTKLGRATSRLVLAAWPRGTHQIPRINTWFLSGSLHMRFDIEPIARASPHPSQSSHPSSPTTPTPSSRLPRRSGSGAA</sequence>
<reference evidence="3" key="1">
    <citation type="journal article" date="2017" name="Nat. Microbiol.">
        <title>Global analysis of biosynthetic gene clusters reveals vast potential of secondary metabolite production in Penicillium species.</title>
        <authorList>
            <person name="Nielsen J.C."/>
            <person name="Grijseels S."/>
            <person name="Prigent S."/>
            <person name="Ji B."/>
            <person name="Dainat J."/>
            <person name="Nielsen K.F."/>
            <person name="Frisvad J.C."/>
            <person name="Workman M."/>
            <person name="Nielsen J."/>
        </authorList>
    </citation>
    <scope>NUCLEOTIDE SEQUENCE [LARGE SCALE GENOMIC DNA]</scope>
    <source>
        <strain evidence="3">IBT 29525</strain>
    </source>
</reference>
<feature type="region of interest" description="Disordered" evidence="1">
    <location>
        <begin position="1"/>
        <end position="48"/>
    </location>
</feature>
<feature type="compositionally biased region" description="Low complexity" evidence="1">
    <location>
        <begin position="338"/>
        <end position="368"/>
    </location>
</feature>
<accession>A0A1V6QM32</accession>
<evidence type="ECO:0000256" key="1">
    <source>
        <dbReference type="SAM" id="MobiDB-lite"/>
    </source>
</evidence>
<evidence type="ECO:0000313" key="3">
    <source>
        <dbReference type="Proteomes" id="UP000191612"/>
    </source>
</evidence>
<gene>
    <name evidence="2" type="ORF">PENSOL_c060G03891</name>
</gene>
<comment type="caution">
    <text evidence="2">The sequence shown here is derived from an EMBL/GenBank/DDBJ whole genome shotgun (WGS) entry which is preliminary data.</text>
</comment>
<organism evidence="2 3">
    <name type="scientific">Penicillium solitum</name>
    <dbReference type="NCBI Taxonomy" id="60172"/>
    <lineage>
        <taxon>Eukaryota</taxon>
        <taxon>Fungi</taxon>
        <taxon>Dikarya</taxon>
        <taxon>Ascomycota</taxon>
        <taxon>Pezizomycotina</taxon>
        <taxon>Eurotiomycetes</taxon>
        <taxon>Eurotiomycetidae</taxon>
        <taxon>Eurotiales</taxon>
        <taxon>Aspergillaceae</taxon>
        <taxon>Penicillium</taxon>
    </lineage>
</organism>
<keyword evidence="3" id="KW-1185">Reference proteome</keyword>
<evidence type="ECO:0000313" key="2">
    <source>
        <dbReference type="EMBL" id="OQD90235.1"/>
    </source>
</evidence>
<dbReference type="Proteomes" id="UP000191612">
    <property type="component" value="Unassembled WGS sequence"/>
</dbReference>
<proteinExistence type="predicted"/>
<feature type="region of interest" description="Disordered" evidence="1">
    <location>
        <begin position="335"/>
        <end position="368"/>
    </location>
</feature>
<name>A0A1V6QM32_9EURO</name>
<dbReference type="AlphaFoldDB" id="A0A1V6QM32"/>
<protein>
    <submittedName>
        <fullName evidence="2">Uncharacterized protein</fullName>
    </submittedName>
</protein>
<dbReference type="EMBL" id="MDYO01000060">
    <property type="protein sequence ID" value="OQD90235.1"/>
    <property type="molecule type" value="Genomic_DNA"/>
</dbReference>